<reference evidence="2" key="1">
    <citation type="journal article" date="2020" name="G3 (Bethesda)">
        <title>High-Quality Assemblies for Three Invasive Social Wasps from the &lt;i&gt;Vespula&lt;/i&gt; Genus.</title>
        <authorList>
            <person name="Harrop T.W.R."/>
            <person name="Guhlin J."/>
            <person name="McLaughlin G.M."/>
            <person name="Permina E."/>
            <person name="Stockwell P."/>
            <person name="Gilligan J."/>
            <person name="Le Lec M.F."/>
            <person name="Gruber M.A.M."/>
            <person name="Quinn O."/>
            <person name="Lovegrove M."/>
            <person name="Duncan E.J."/>
            <person name="Remnant E.J."/>
            <person name="Van Eeckhoven J."/>
            <person name="Graham B."/>
            <person name="Knapp R.A."/>
            <person name="Langford K.W."/>
            <person name="Kronenberg Z."/>
            <person name="Press M.O."/>
            <person name="Eacker S.M."/>
            <person name="Wilson-Rankin E.E."/>
            <person name="Purcell J."/>
            <person name="Lester P.J."/>
            <person name="Dearden P.K."/>
        </authorList>
    </citation>
    <scope>NUCLEOTIDE SEQUENCE</scope>
    <source>
        <strain evidence="2">Marl-1</strain>
    </source>
</reference>
<dbReference type="EMBL" id="JACSEA010000012">
    <property type="protein sequence ID" value="KAF7388029.1"/>
    <property type="molecule type" value="Genomic_DNA"/>
</dbReference>
<accession>A0A834JGS4</accession>
<gene>
    <name evidence="2" type="ORF">HZH66_010796</name>
</gene>
<feature type="region of interest" description="Disordered" evidence="1">
    <location>
        <begin position="1"/>
        <end position="28"/>
    </location>
</feature>
<dbReference type="Proteomes" id="UP000614350">
    <property type="component" value="Unassembled WGS sequence"/>
</dbReference>
<protein>
    <submittedName>
        <fullName evidence="2">Uncharacterized protein</fullName>
    </submittedName>
</protein>
<feature type="compositionally biased region" description="Polar residues" evidence="1">
    <location>
        <begin position="1"/>
        <end position="17"/>
    </location>
</feature>
<proteinExistence type="predicted"/>
<comment type="caution">
    <text evidence="2">The sequence shown here is derived from an EMBL/GenBank/DDBJ whole genome shotgun (WGS) entry which is preliminary data.</text>
</comment>
<sequence length="108" mass="12205">MTCRSKNISGNYTSNHPQQQQQQQHDIDSRISIGISASRIYTSKPKLNLLQTSLNLTRRNCGLSRTVRCVGHCHCCCLVVRASASASASADFQREKQDRERLRNYPLP</sequence>
<keyword evidence="3" id="KW-1185">Reference proteome</keyword>
<feature type="compositionally biased region" description="Basic and acidic residues" evidence="1">
    <location>
        <begin position="92"/>
        <end position="108"/>
    </location>
</feature>
<evidence type="ECO:0000256" key="1">
    <source>
        <dbReference type="SAM" id="MobiDB-lite"/>
    </source>
</evidence>
<dbReference type="AlphaFoldDB" id="A0A834JGS4"/>
<feature type="region of interest" description="Disordered" evidence="1">
    <location>
        <begin position="84"/>
        <end position="108"/>
    </location>
</feature>
<feature type="compositionally biased region" description="Low complexity" evidence="1">
    <location>
        <begin position="18"/>
        <end position="28"/>
    </location>
</feature>
<name>A0A834JGS4_VESVU</name>
<organism evidence="2 3">
    <name type="scientific">Vespula vulgaris</name>
    <name type="common">Yellow jacket</name>
    <name type="synonym">Wasp</name>
    <dbReference type="NCBI Taxonomy" id="7454"/>
    <lineage>
        <taxon>Eukaryota</taxon>
        <taxon>Metazoa</taxon>
        <taxon>Ecdysozoa</taxon>
        <taxon>Arthropoda</taxon>
        <taxon>Hexapoda</taxon>
        <taxon>Insecta</taxon>
        <taxon>Pterygota</taxon>
        <taxon>Neoptera</taxon>
        <taxon>Endopterygota</taxon>
        <taxon>Hymenoptera</taxon>
        <taxon>Apocrita</taxon>
        <taxon>Aculeata</taxon>
        <taxon>Vespoidea</taxon>
        <taxon>Vespidae</taxon>
        <taxon>Vespinae</taxon>
        <taxon>Vespula</taxon>
    </lineage>
</organism>
<evidence type="ECO:0000313" key="3">
    <source>
        <dbReference type="Proteomes" id="UP000614350"/>
    </source>
</evidence>
<evidence type="ECO:0000313" key="2">
    <source>
        <dbReference type="EMBL" id="KAF7388029.1"/>
    </source>
</evidence>